<feature type="region of interest" description="Disordered" evidence="5">
    <location>
        <begin position="361"/>
        <end position="491"/>
    </location>
</feature>
<keyword evidence="2" id="KW-0805">Transcription regulation</keyword>
<evidence type="ECO:0000256" key="3">
    <source>
        <dbReference type="ARBA" id="ARBA00023163"/>
    </source>
</evidence>
<proteinExistence type="predicted"/>
<keyword evidence="8" id="KW-1185">Reference proteome</keyword>
<evidence type="ECO:0000256" key="4">
    <source>
        <dbReference type="ARBA" id="ARBA00023242"/>
    </source>
</evidence>
<feature type="compositionally biased region" description="Low complexity" evidence="5">
    <location>
        <begin position="297"/>
        <end position="306"/>
    </location>
</feature>
<feature type="compositionally biased region" description="Basic and acidic residues" evidence="5">
    <location>
        <begin position="361"/>
        <end position="392"/>
    </location>
</feature>
<dbReference type="AlphaFoldDB" id="A0AA36F2L6"/>
<dbReference type="InterPro" id="IPR011598">
    <property type="entry name" value="bHLH_dom"/>
</dbReference>
<evidence type="ECO:0000256" key="5">
    <source>
        <dbReference type="SAM" id="MobiDB-lite"/>
    </source>
</evidence>
<dbReference type="InterPro" id="IPR050370">
    <property type="entry name" value="HES_HEY"/>
</dbReference>
<dbReference type="SMART" id="SM00353">
    <property type="entry name" value="HLH"/>
    <property type="match status" value="1"/>
</dbReference>
<dbReference type="GO" id="GO:0046983">
    <property type="term" value="F:protein dimerization activity"/>
    <property type="evidence" value="ECO:0007669"/>
    <property type="project" value="InterPro"/>
</dbReference>
<organism evidence="7 8">
    <name type="scientific">Octopus vulgaris</name>
    <name type="common">Common octopus</name>
    <dbReference type="NCBI Taxonomy" id="6645"/>
    <lineage>
        <taxon>Eukaryota</taxon>
        <taxon>Metazoa</taxon>
        <taxon>Spiralia</taxon>
        <taxon>Lophotrochozoa</taxon>
        <taxon>Mollusca</taxon>
        <taxon>Cephalopoda</taxon>
        <taxon>Coleoidea</taxon>
        <taxon>Octopodiformes</taxon>
        <taxon>Octopoda</taxon>
        <taxon>Incirrata</taxon>
        <taxon>Octopodidae</taxon>
        <taxon>Octopus</taxon>
    </lineage>
</organism>
<dbReference type="Proteomes" id="UP001162480">
    <property type="component" value="Chromosome 4"/>
</dbReference>
<protein>
    <submittedName>
        <fullName evidence="7">Transcription factor cwo-like</fullName>
    </submittedName>
</protein>
<evidence type="ECO:0000256" key="2">
    <source>
        <dbReference type="ARBA" id="ARBA00023015"/>
    </source>
</evidence>
<keyword evidence="3" id="KW-0804">Transcription</keyword>
<dbReference type="PANTHER" id="PTHR10985">
    <property type="entry name" value="BASIC HELIX-LOOP-HELIX TRANSCRIPTION FACTOR, HES-RELATED"/>
    <property type="match status" value="1"/>
</dbReference>
<dbReference type="Pfam" id="PF00010">
    <property type="entry name" value="HLH"/>
    <property type="match status" value="1"/>
</dbReference>
<gene>
    <name evidence="7" type="ORF">OCTVUL_1B023428</name>
</gene>
<dbReference type="Pfam" id="PF07527">
    <property type="entry name" value="Hairy_orange"/>
    <property type="match status" value="1"/>
</dbReference>
<evidence type="ECO:0000313" key="8">
    <source>
        <dbReference type="Proteomes" id="UP001162480"/>
    </source>
</evidence>
<dbReference type="EMBL" id="OX597817">
    <property type="protein sequence ID" value="CAI9722197.1"/>
    <property type="molecule type" value="Genomic_DNA"/>
</dbReference>
<feature type="compositionally biased region" description="Basic residues" evidence="5">
    <location>
        <begin position="393"/>
        <end position="405"/>
    </location>
</feature>
<feature type="compositionally biased region" description="Basic and acidic residues" evidence="5">
    <location>
        <begin position="406"/>
        <end position="433"/>
    </location>
</feature>
<evidence type="ECO:0000259" key="6">
    <source>
        <dbReference type="PROSITE" id="PS50888"/>
    </source>
</evidence>
<dbReference type="Gene3D" id="4.10.280.10">
    <property type="entry name" value="Helix-loop-helix DNA-binding domain"/>
    <property type="match status" value="1"/>
</dbReference>
<accession>A0AA36F2L6</accession>
<feature type="domain" description="BHLH" evidence="6">
    <location>
        <begin position="53"/>
        <end position="108"/>
    </location>
</feature>
<evidence type="ECO:0000313" key="7">
    <source>
        <dbReference type="EMBL" id="CAI9722197.1"/>
    </source>
</evidence>
<dbReference type="GO" id="GO:0006355">
    <property type="term" value="P:regulation of DNA-templated transcription"/>
    <property type="evidence" value="ECO:0007669"/>
    <property type="project" value="InterPro"/>
</dbReference>
<feature type="region of interest" description="Disordered" evidence="5">
    <location>
        <begin position="265"/>
        <end position="309"/>
    </location>
</feature>
<dbReference type="InterPro" id="IPR003650">
    <property type="entry name" value="Orange_dom"/>
</dbReference>
<reference evidence="7" key="1">
    <citation type="submission" date="2023-08" db="EMBL/GenBank/DDBJ databases">
        <authorList>
            <person name="Alioto T."/>
            <person name="Alioto T."/>
            <person name="Gomez Garrido J."/>
        </authorList>
    </citation>
    <scope>NUCLEOTIDE SEQUENCE</scope>
</reference>
<dbReference type="GO" id="GO:0005634">
    <property type="term" value="C:nucleus"/>
    <property type="evidence" value="ECO:0007669"/>
    <property type="project" value="UniProtKB-SubCell"/>
</dbReference>
<dbReference type="InterPro" id="IPR036638">
    <property type="entry name" value="HLH_DNA-bd_sf"/>
</dbReference>
<dbReference type="SUPFAM" id="SSF158457">
    <property type="entry name" value="Orange domain-like"/>
    <property type="match status" value="1"/>
</dbReference>
<dbReference type="FunFam" id="4.10.280.10:FF:000079">
    <property type="entry name" value="CLUMA_CG001539, isoform A"/>
    <property type="match status" value="1"/>
</dbReference>
<name>A0AA36F2L6_OCTVU</name>
<dbReference type="CDD" id="cd11440">
    <property type="entry name" value="bHLH-O_Cwo_like"/>
    <property type="match status" value="1"/>
</dbReference>
<evidence type="ECO:0000256" key="1">
    <source>
        <dbReference type="ARBA" id="ARBA00004123"/>
    </source>
</evidence>
<dbReference type="GO" id="GO:0003677">
    <property type="term" value="F:DNA binding"/>
    <property type="evidence" value="ECO:0007669"/>
    <property type="project" value="InterPro"/>
</dbReference>
<feature type="compositionally biased region" description="Low complexity" evidence="5">
    <location>
        <begin position="443"/>
        <end position="452"/>
    </location>
</feature>
<dbReference type="PROSITE" id="PS50888">
    <property type="entry name" value="BHLH"/>
    <property type="match status" value="1"/>
</dbReference>
<dbReference type="SUPFAM" id="SSF47459">
    <property type="entry name" value="HLH, helix-loop-helix DNA-binding domain"/>
    <property type="match status" value="1"/>
</dbReference>
<comment type="subcellular location">
    <subcellularLocation>
        <location evidence="1">Nucleus</location>
    </subcellularLocation>
</comment>
<feature type="compositionally biased region" description="Low complexity" evidence="5">
    <location>
        <begin position="265"/>
        <end position="284"/>
    </location>
</feature>
<keyword evidence="4" id="KW-0539">Nucleus</keyword>
<feature type="compositionally biased region" description="Polar residues" evidence="5">
    <location>
        <begin position="453"/>
        <end position="473"/>
    </location>
</feature>
<sequence length="491" mass="55464">MIMDNSEYLMEDMARQGSNGVKLELNDSPLNFATSVEDYEMHGPPTKKPKTPRDPMSHRIIEKRRRDRMNNCLADLSRLIPANYMKQGQGRIEKTEIIEMAIRHIKHLQNIHRSLVNQGQCCAEKFYLGFKECEAETIRYFVECEGLDNKDQFFMRVISHLEAVSKKHLATGSQNCTDFPKEEPSSGDKANISCSSLNAECENNKMKSNDRTPQTVPEILAPSHDSINSAASKQLRSLLSQGNAGFEQPDSGNASCADSLGMFSSSESSISGNNADEANINMNNGEGDMHYHGNVGSENGSSSGSSKENKFTNYKFKHDITKRFSEEEKYSVDLSASLTQENIIEYQESHNFEKIGYEKHSKDKHGYDKHGHDKHDKHGHDKHSHDKHDKHSHDKHGHDKHSHDKHSHDKHGYDKHEKHGYDKHGFEKHEKLSSKLKRKIVRSTSPSSCSDSTAYPTSEHSSNGASNNVSTMLCRSPEDETKQQQFSQETG</sequence>
<dbReference type="Gene3D" id="6.10.250.980">
    <property type="match status" value="1"/>
</dbReference>